<proteinExistence type="predicted"/>
<name>A0A8B2U8A8_9PAST</name>
<dbReference type="InterPro" id="IPR011856">
    <property type="entry name" value="tRNA_endonuc-like_dom_sf"/>
</dbReference>
<dbReference type="GO" id="GO:0003676">
    <property type="term" value="F:nucleic acid binding"/>
    <property type="evidence" value="ECO:0007669"/>
    <property type="project" value="InterPro"/>
</dbReference>
<sequence length="382" mass="45131">MYILEEQTKELKEISETTFSEHGLKERYDLQEWIDKNPEILAKELGDEEELLIIQKEFSGFDKTNERLDLLALDKNGNLVIIENKLDDSGKDVTWQALKYVSYCSALTKDEIISIYQEYLKNKNLEDDAENNILEHLGVDYININISNSQRIILVSREFRPEVTSTVLWLRSKGVDIQCIKFIPYKFQDKIIIDIDKIIPVPEIEEFTVKLSIKDTDEKKTSTVKKHSEKIYAEYWSQLLRNSSNYNFNLYSNRTTSNASWISAGSGISHVMYNLVLLKNEMRVELYINRKSSSENKKIFNFLYEQKNIIEDKFGENLIWERLEHRRASRISYSTNQFNRDDFDNWDNAIEWHIKEMQKFEAAVKDSLEQVKNKIKIRNDVE</sequence>
<evidence type="ECO:0000313" key="3">
    <source>
        <dbReference type="Proteomes" id="UP000253998"/>
    </source>
</evidence>
<dbReference type="Pfam" id="PF14088">
    <property type="entry name" value="DUF4268"/>
    <property type="match status" value="1"/>
</dbReference>
<protein>
    <submittedName>
        <fullName evidence="2">DUF4268 domain-containing protein</fullName>
    </submittedName>
</protein>
<feature type="domain" description="DUF4268" evidence="1">
    <location>
        <begin position="232"/>
        <end position="366"/>
    </location>
</feature>
<dbReference type="RefSeq" id="WP_111295045.1">
    <property type="nucleotide sequence ID" value="NZ_QEPM01000002.1"/>
</dbReference>
<dbReference type="Gene3D" id="3.40.1350.10">
    <property type="match status" value="1"/>
</dbReference>
<dbReference type="AlphaFoldDB" id="A0A8B2U8A8"/>
<comment type="caution">
    <text evidence="2">The sequence shown here is derived from an EMBL/GenBank/DDBJ whole genome shotgun (WGS) entry which is preliminary data.</text>
</comment>
<gene>
    <name evidence="2" type="ORF">DPV83_03110</name>
</gene>
<evidence type="ECO:0000259" key="1">
    <source>
        <dbReference type="Pfam" id="PF14088"/>
    </source>
</evidence>
<organism evidence="2 3">
    <name type="scientific">Aggregatibacter segnis</name>
    <dbReference type="NCBI Taxonomy" id="739"/>
    <lineage>
        <taxon>Bacteria</taxon>
        <taxon>Pseudomonadati</taxon>
        <taxon>Pseudomonadota</taxon>
        <taxon>Gammaproteobacteria</taxon>
        <taxon>Pasteurellales</taxon>
        <taxon>Pasteurellaceae</taxon>
        <taxon>Aggregatibacter</taxon>
    </lineage>
</organism>
<evidence type="ECO:0000313" key="2">
    <source>
        <dbReference type="EMBL" id="RDE71575.1"/>
    </source>
</evidence>
<dbReference type="EMBL" id="QEPM01000002">
    <property type="protein sequence ID" value="RDE71575.1"/>
    <property type="molecule type" value="Genomic_DNA"/>
</dbReference>
<dbReference type="InterPro" id="IPR025364">
    <property type="entry name" value="DUF4268"/>
</dbReference>
<accession>A0A8B2U8A8</accession>
<reference evidence="2 3" key="1">
    <citation type="submission" date="2018-05" db="EMBL/GenBank/DDBJ databases">
        <title>Draft Genome Sequences for a Diverse set of 7 Haemophilus Species.</title>
        <authorList>
            <person name="Nichols M."/>
            <person name="Topaz N."/>
            <person name="Wang X."/>
            <person name="Wang X."/>
            <person name="Boxrud D."/>
        </authorList>
    </citation>
    <scope>NUCLEOTIDE SEQUENCE [LARGE SCALE GENOMIC DNA]</scope>
    <source>
        <strain evidence="2 3">C2001002503</strain>
    </source>
</reference>
<dbReference type="Proteomes" id="UP000253998">
    <property type="component" value="Unassembled WGS sequence"/>
</dbReference>